<dbReference type="EMBL" id="FNFC01000006">
    <property type="protein sequence ID" value="SDJ61254.1"/>
    <property type="molecule type" value="Genomic_DNA"/>
</dbReference>
<name>A0A1G8V5X0_9EURY</name>
<dbReference type="PANTHER" id="PTHR40696">
    <property type="entry name" value="DUF371 FAMILY PROTEIN"/>
    <property type="match status" value="1"/>
</dbReference>
<evidence type="ECO:0000313" key="1">
    <source>
        <dbReference type="EMBL" id="SDJ61254.1"/>
    </source>
</evidence>
<evidence type="ECO:0008006" key="3">
    <source>
        <dbReference type="Google" id="ProtNLM"/>
    </source>
</evidence>
<dbReference type="RefSeq" id="WP_245683191.1">
    <property type="nucleotide sequence ID" value="NZ_FNFC01000006.1"/>
</dbReference>
<dbReference type="Gene3D" id="2.60.120.630">
    <property type="entry name" value="mth639 domain like"/>
    <property type="match status" value="1"/>
</dbReference>
<dbReference type="Pfam" id="PF04027">
    <property type="entry name" value="DUF371"/>
    <property type="match status" value="1"/>
</dbReference>
<evidence type="ECO:0000313" key="2">
    <source>
        <dbReference type="Proteomes" id="UP000198856"/>
    </source>
</evidence>
<dbReference type="InterPro" id="IPR007171">
    <property type="entry name" value="DUF371"/>
</dbReference>
<dbReference type="AlphaFoldDB" id="A0A1G8V5X0"/>
<accession>A0A1G8V5X0</accession>
<organism evidence="1 2">
    <name type="scientific">Halovenus aranensis</name>
    <dbReference type="NCBI Taxonomy" id="890420"/>
    <lineage>
        <taxon>Archaea</taxon>
        <taxon>Methanobacteriati</taxon>
        <taxon>Methanobacteriota</taxon>
        <taxon>Stenosarchaea group</taxon>
        <taxon>Halobacteria</taxon>
        <taxon>Halobacteriales</taxon>
        <taxon>Haloarculaceae</taxon>
        <taxon>Halovenus</taxon>
    </lineage>
</organism>
<dbReference type="STRING" id="890420.SAMN05216226_1066"/>
<proteinExistence type="predicted"/>
<reference evidence="1 2" key="1">
    <citation type="submission" date="2016-10" db="EMBL/GenBank/DDBJ databases">
        <authorList>
            <person name="de Groot N.N."/>
        </authorList>
    </citation>
    <scope>NUCLEOTIDE SEQUENCE [LARGE SCALE GENOMIC DNA]</scope>
    <source>
        <strain evidence="1 2">IBRC-M10015</strain>
    </source>
</reference>
<protein>
    <recommendedName>
        <fullName evidence="3">DUF371 domain-containing protein</fullName>
    </recommendedName>
</protein>
<sequence>MVETLRTVVEATGHDNVSAAHESTFELTSDDYLTPAGDCIVGIEADTVPASFDEAYIHACQDGEASIRITLEANQHTDSIEASGHPELTFESDRSMVVRTSEYVDERTVAIDADKAAADIDRDLVEALAEGATLTATLRVD</sequence>
<gene>
    <name evidence="1" type="ORF">SAMN05216226_1066</name>
</gene>
<dbReference type="Proteomes" id="UP000198856">
    <property type="component" value="Unassembled WGS sequence"/>
</dbReference>
<keyword evidence="2" id="KW-1185">Reference proteome</keyword>
<dbReference type="PANTHER" id="PTHR40696:SF1">
    <property type="entry name" value="DUF371 DOMAIN-CONTAINING PROTEIN"/>
    <property type="match status" value="1"/>
</dbReference>
<dbReference type="InterPro" id="IPR023131">
    <property type="entry name" value="Mth639-like_dom_sf"/>
</dbReference>